<evidence type="ECO:0000256" key="3">
    <source>
        <dbReference type="ARBA" id="ARBA00022490"/>
    </source>
</evidence>
<comment type="similarity">
    <text evidence="2">Belongs to the TUBGCP family.</text>
</comment>
<evidence type="ECO:0000256" key="2">
    <source>
        <dbReference type="ARBA" id="ARBA00010337"/>
    </source>
</evidence>
<reference evidence="9" key="1">
    <citation type="journal article" date="2016" name="Ticks Tick Borne Dis.">
        <title>De novo assembly and annotation of the salivary gland transcriptome of Rhipicephalus appendiculatus male and female ticks during blood feeding.</title>
        <authorList>
            <person name="de Castro M.H."/>
            <person name="de Klerk D."/>
            <person name="Pienaar R."/>
            <person name="Latif A.A."/>
            <person name="Rees D.J."/>
            <person name="Mans B.J."/>
        </authorList>
    </citation>
    <scope>NUCLEOTIDE SEQUENCE</scope>
    <source>
        <tissue evidence="9">Salivary glands</tissue>
    </source>
</reference>
<accession>A0A131Z3E1</accession>
<dbReference type="GO" id="GO:0051225">
    <property type="term" value="P:spindle assembly"/>
    <property type="evidence" value="ECO:0007669"/>
    <property type="project" value="TreeGrafter"/>
</dbReference>
<feature type="domain" description="Gamma tubulin complex component C-terminal" evidence="7">
    <location>
        <begin position="895"/>
        <end position="1189"/>
    </location>
</feature>
<dbReference type="InterPro" id="IPR040457">
    <property type="entry name" value="GCP_C"/>
</dbReference>
<evidence type="ECO:0000259" key="7">
    <source>
        <dbReference type="Pfam" id="PF04130"/>
    </source>
</evidence>
<proteinExistence type="inferred from homology"/>
<dbReference type="GO" id="GO:0000278">
    <property type="term" value="P:mitotic cell cycle"/>
    <property type="evidence" value="ECO:0007669"/>
    <property type="project" value="TreeGrafter"/>
</dbReference>
<dbReference type="GO" id="GO:0000930">
    <property type="term" value="C:gamma-tubulin complex"/>
    <property type="evidence" value="ECO:0007669"/>
    <property type="project" value="TreeGrafter"/>
</dbReference>
<dbReference type="InterPro" id="IPR042241">
    <property type="entry name" value="GCP_C_sf"/>
</dbReference>
<dbReference type="GO" id="GO:0000922">
    <property type="term" value="C:spindle pole"/>
    <property type="evidence" value="ECO:0007669"/>
    <property type="project" value="InterPro"/>
</dbReference>
<organism evidence="9">
    <name type="scientific">Rhipicephalus appendiculatus</name>
    <name type="common">Brown ear tick</name>
    <dbReference type="NCBI Taxonomy" id="34631"/>
    <lineage>
        <taxon>Eukaryota</taxon>
        <taxon>Metazoa</taxon>
        <taxon>Ecdysozoa</taxon>
        <taxon>Arthropoda</taxon>
        <taxon>Chelicerata</taxon>
        <taxon>Arachnida</taxon>
        <taxon>Acari</taxon>
        <taxon>Parasitiformes</taxon>
        <taxon>Ixodida</taxon>
        <taxon>Ixodoidea</taxon>
        <taxon>Ixodidae</taxon>
        <taxon>Rhipicephalinae</taxon>
        <taxon>Rhipicephalus</taxon>
        <taxon>Rhipicephalus</taxon>
    </lineage>
</organism>
<evidence type="ECO:0000256" key="5">
    <source>
        <dbReference type="ARBA" id="ARBA00023212"/>
    </source>
</evidence>
<dbReference type="GO" id="GO:0051321">
    <property type="term" value="P:meiotic cell cycle"/>
    <property type="evidence" value="ECO:0007669"/>
    <property type="project" value="TreeGrafter"/>
</dbReference>
<name>A0A131Z3E1_RHIAP</name>
<protein>
    <submittedName>
        <fullName evidence="9">Gamma-tubulin complex component 6</fullName>
    </submittedName>
</protein>
<dbReference type="Pfam" id="PF17681">
    <property type="entry name" value="GCP_N_terminal"/>
    <property type="match status" value="1"/>
</dbReference>
<comment type="subcellular location">
    <subcellularLocation>
        <location evidence="1">Cytoplasm</location>
        <location evidence="1">Cytoskeleton</location>
    </subcellularLocation>
</comment>
<keyword evidence="5" id="KW-0206">Cytoskeleton</keyword>
<feature type="domain" description="Gamma tubulin complex component protein N-terminal" evidence="8">
    <location>
        <begin position="308"/>
        <end position="573"/>
    </location>
</feature>
<evidence type="ECO:0000259" key="8">
    <source>
        <dbReference type="Pfam" id="PF17681"/>
    </source>
</evidence>
<keyword evidence="3" id="KW-0963">Cytoplasm</keyword>
<evidence type="ECO:0000256" key="4">
    <source>
        <dbReference type="ARBA" id="ARBA00022701"/>
    </source>
</evidence>
<dbReference type="GO" id="GO:0007020">
    <property type="term" value="P:microtubule nucleation"/>
    <property type="evidence" value="ECO:0007669"/>
    <property type="project" value="InterPro"/>
</dbReference>
<sequence>MEVDVPTVVARLSTWVAGGAKSDVPPRELKKLAFSVLLKLDNRAHSSPGTWPVEDRIAAEAFALHLQGRQCDALKLRECLTRLKRGHYSPEVQACLEFLLHLAHSGATNARLRLFELPPIVPAHKQRVPLCLVPGVPAFREYPRQIFECLDDDLQIVDNRDALLLPGLCAAEPACDLNGNPLFKLRCHKWQMDHPPRVPPLTAFTRNRVLSKFCKGPAKLEPLTAVRQPSRQAQPTCMTEQDWQYVVHAGRRKHFTWETVGGSVTSLVERPFVTEAGGSDAVCQLRMLSLAALTGAQPSSPLGHQGLVHKALLLLVGIPSDIFPYDTVLRTFRVQEGARLRGTSSEALSASLCSFLECGRDIRFLEELVSSYVKPTLTWQAFVGALRHFLHYFHGCLLPMAGHTGTLTILQLTRIVSSLCNSVRCITDVCRRAVQVQGMASQRQQSMLLLRHLCQCARSCWGQEASSLVAFLLQQSCRPYFRFLEEWLYNGCCNDPYQEFPFVIHQEEVEMRDERFWEKGFQYAVSEAPFLAPFMPHVFTSAKSAMLLKVCKPQSGLLWSMQLRPELGLSFSSQQLAQSRELSERYGRLMESELQLLPLPEFRLGLDPHVDIPEAWIEAQEELVDRQSRLLYAIPRSPSSASRPLLPCSQSAVQPLQAAVGESHQDLLYSVMTGTHMKVSGRGRGTMAPGQSNNNLGLFCETAGTYGSRAQRNLFGHASDSQLGDILYPDRSKGMQSTRENNVQSETDNPTTFSPTRSGTGDTSMPGSGCVKTSSLGNDSWESEGLLHQSCGDSPGLLLSEPVDDEPRGAQHGGGDASLLPADTTDSLASMHVTAEARESSSRLAFFSPTTGECSADGGLPLDVAIKRSLLPPLMSQMRLLNRVCVSYLVTELRLYDHLEALTNYYCFQDGEFGQALCDAMCVKLRSPAEFFNPRTLDWILSQALSSSLRGECAEARNLRLDACPVAIPPGQNMLNCLSMSYKVDWPLSVVINRASLLRYNKIFRFLLGLRRALWALSDIWSRLKPSALPRKPDSSLEFRQLQLMRHEMLHFVQMVQSYVGSQVMQASLAELRTELNREAQSVDDLRNAHFAFLKRLSQRLLLGRRAVPVRRLLNEALGVVLFFQTELAEYSWRVEEGSQLSHPSFPKFATAHAKFQKTVATLQTASRSFHQSPMNCLKLCEVLDCSAFRWPDEASVIMEKNTS</sequence>
<dbReference type="InterPro" id="IPR007259">
    <property type="entry name" value="GCP"/>
</dbReference>
<evidence type="ECO:0000256" key="6">
    <source>
        <dbReference type="SAM" id="MobiDB-lite"/>
    </source>
</evidence>
<dbReference type="Pfam" id="PF04130">
    <property type="entry name" value="GCP_C_terminal"/>
    <property type="match status" value="1"/>
</dbReference>
<dbReference type="GO" id="GO:0043015">
    <property type="term" value="F:gamma-tubulin binding"/>
    <property type="evidence" value="ECO:0007669"/>
    <property type="project" value="InterPro"/>
</dbReference>
<evidence type="ECO:0000313" key="9">
    <source>
        <dbReference type="EMBL" id="JAP84976.1"/>
    </source>
</evidence>
<dbReference type="GO" id="GO:0051011">
    <property type="term" value="F:microtubule minus-end binding"/>
    <property type="evidence" value="ECO:0007669"/>
    <property type="project" value="TreeGrafter"/>
</dbReference>
<dbReference type="PANTHER" id="PTHR19302">
    <property type="entry name" value="GAMMA TUBULIN COMPLEX PROTEIN"/>
    <property type="match status" value="1"/>
</dbReference>
<dbReference type="EMBL" id="GEDV01003581">
    <property type="protein sequence ID" value="JAP84976.1"/>
    <property type="molecule type" value="Transcribed_RNA"/>
</dbReference>
<evidence type="ECO:0000256" key="1">
    <source>
        <dbReference type="ARBA" id="ARBA00004245"/>
    </source>
</evidence>
<dbReference type="AlphaFoldDB" id="A0A131Z3E1"/>
<dbReference type="Gene3D" id="1.20.120.1900">
    <property type="entry name" value="Gamma-tubulin complex, C-terminal domain"/>
    <property type="match status" value="1"/>
</dbReference>
<dbReference type="GO" id="GO:0031122">
    <property type="term" value="P:cytoplasmic microtubule organization"/>
    <property type="evidence" value="ECO:0007669"/>
    <property type="project" value="TreeGrafter"/>
</dbReference>
<keyword evidence="4" id="KW-0493">Microtubule</keyword>
<dbReference type="PANTHER" id="PTHR19302:SF70">
    <property type="entry name" value="GAMMA-TUBULIN COMPLEX COMPONENT 6"/>
    <property type="match status" value="1"/>
</dbReference>
<dbReference type="GO" id="GO:0005874">
    <property type="term" value="C:microtubule"/>
    <property type="evidence" value="ECO:0007669"/>
    <property type="project" value="UniProtKB-KW"/>
</dbReference>
<dbReference type="InterPro" id="IPR041470">
    <property type="entry name" value="GCP_N"/>
</dbReference>
<feature type="region of interest" description="Disordered" evidence="6">
    <location>
        <begin position="721"/>
        <end position="821"/>
    </location>
</feature>
<feature type="compositionally biased region" description="Polar residues" evidence="6">
    <location>
        <begin position="734"/>
        <end position="780"/>
    </location>
</feature>